<evidence type="ECO:0000313" key="1">
    <source>
        <dbReference type="EMBL" id="CZT10266.1"/>
    </source>
</evidence>
<proteinExistence type="predicted"/>
<dbReference type="EMBL" id="FJUX01000125">
    <property type="protein sequence ID" value="CZT10266.1"/>
    <property type="molecule type" value="Genomic_DNA"/>
</dbReference>
<dbReference type="AlphaFoldDB" id="A0A1E1LIE9"/>
<protein>
    <submittedName>
        <fullName evidence="1">Uncharacterized protein</fullName>
    </submittedName>
</protein>
<gene>
    <name evidence="1" type="ORF">RAG0_14791</name>
</gene>
<name>A0A1E1LIE9_9HELO</name>
<sequence>MGSRDIRTTGRCSECNAFEKTFVGCAIQIVVVKHVDDDAYEYPYLDSLWSVNEKRDETLRLKALVGPREFGAATI</sequence>
<keyword evidence="2" id="KW-1185">Reference proteome</keyword>
<organism evidence="1 2">
    <name type="scientific">Rhynchosporium agropyri</name>
    <dbReference type="NCBI Taxonomy" id="914238"/>
    <lineage>
        <taxon>Eukaryota</taxon>
        <taxon>Fungi</taxon>
        <taxon>Dikarya</taxon>
        <taxon>Ascomycota</taxon>
        <taxon>Pezizomycotina</taxon>
        <taxon>Leotiomycetes</taxon>
        <taxon>Helotiales</taxon>
        <taxon>Ploettnerulaceae</taxon>
        <taxon>Rhynchosporium</taxon>
    </lineage>
</organism>
<reference evidence="2" key="1">
    <citation type="submission" date="2016-03" db="EMBL/GenBank/DDBJ databases">
        <authorList>
            <person name="Guldener U."/>
        </authorList>
    </citation>
    <scope>NUCLEOTIDE SEQUENCE [LARGE SCALE GENOMIC DNA]</scope>
    <source>
        <strain evidence="2">04CH-RAC-A.6.1</strain>
    </source>
</reference>
<evidence type="ECO:0000313" key="2">
    <source>
        <dbReference type="Proteomes" id="UP000178912"/>
    </source>
</evidence>
<dbReference type="Proteomes" id="UP000178912">
    <property type="component" value="Unassembled WGS sequence"/>
</dbReference>
<accession>A0A1E1LIE9</accession>